<evidence type="ECO:0000313" key="2">
    <source>
        <dbReference type="Proteomes" id="UP001243403"/>
    </source>
</evidence>
<dbReference type="Proteomes" id="UP001243403">
    <property type="component" value="Unassembled WGS sequence"/>
</dbReference>
<organism evidence="1 2">
    <name type="scientific">Flavobacterium algoritolerans</name>
    <dbReference type="NCBI Taxonomy" id="3041254"/>
    <lineage>
        <taxon>Bacteria</taxon>
        <taxon>Pseudomonadati</taxon>
        <taxon>Bacteroidota</taxon>
        <taxon>Flavobacteriia</taxon>
        <taxon>Flavobacteriales</taxon>
        <taxon>Flavobacteriaceae</taxon>
        <taxon>Flavobacterium</taxon>
    </lineage>
</organism>
<reference evidence="1 2" key="1">
    <citation type="submission" date="2023-04" db="EMBL/GenBank/DDBJ databases">
        <title>Two novel species of Flavobacterium.</title>
        <authorList>
            <person name="Liu Q."/>
            <person name="Xin Y.-H."/>
        </authorList>
    </citation>
    <scope>NUCLEOTIDE SEQUENCE [LARGE SCALE GENOMIC DNA]</scope>
    <source>
        <strain evidence="1 2">LB1P51</strain>
    </source>
</reference>
<name>A0ABT6VCL8_9FLAO</name>
<accession>A0ABT6VCL8</accession>
<comment type="caution">
    <text evidence="1">The sequence shown here is derived from an EMBL/GenBank/DDBJ whole genome shotgun (WGS) entry which is preliminary data.</text>
</comment>
<dbReference type="RefSeq" id="WP_282718417.1">
    <property type="nucleotide sequence ID" value="NZ_JASCRZ010000007.1"/>
</dbReference>
<evidence type="ECO:0000313" key="1">
    <source>
        <dbReference type="EMBL" id="MDI5895980.1"/>
    </source>
</evidence>
<dbReference type="EMBL" id="JASCRZ010000007">
    <property type="protein sequence ID" value="MDI5895980.1"/>
    <property type="molecule type" value="Genomic_DNA"/>
</dbReference>
<protein>
    <submittedName>
        <fullName evidence="1">Uncharacterized protein</fullName>
    </submittedName>
</protein>
<keyword evidence="2" id="KW-1185">Reference proteome</keyword>
<proteinExistence type="predicted"/>
<gene>
    <name evidence="1" type="ORF">QLS65_13865</name>
</gene>
<sequence length="195" mass="21959">MIQIEDKDRKNITVTNLPEAVQQADYCKAVTEQLSTPNLKSLPNRGRSNIYISCVDTVSARFDIASFLKDYAGLINWECSKSLYWLDIGNARNIGQALLPTIGEIKQPNSKLYRTVSNLPMVIDEFKELLEAQADKNEPSCSLAEPLEKQNLFINSTLANMEASLLLKLFREGMTAHRGFFLNLANFRLEPIMVG</sequence>